<gene>
    <name evidence="2" type="ORF">Sru01_30900</name>
</gene>
<dbReference type="Proteomes" id="UP000655287">
    <property type="component" value="Unassembled WGS sequence"/>
</dbReference>
<protein>
    <recommendedName>
        <fullName evidence="1">DUF5753 domain-containing protein</fullName>
    </recommendedName>
</protein>
<organism evidence="2 3">
    <name type="scientific">Sphaerisporangium rufum</name>
    <dbReference type="NCBI Taxonomy" id="1381558"/>
    <lineage>
        <taxon>Bacteria</taxon>
        <taxon>Bacillati</taxon>
        <taxon>Actinomycetota</taxon>
        <taxon>Actinomycetes</taxon>
        <taxon>Streptosporangiales</taxon>
        <taxon>Streptosporangiaceae</taxon>
        <taxon>Sphaerisporangium</taxon>
    </lineage>
</organism>
<feature type="domain" description="DUF5753" evidence="1">
    <location>
        <begin position="2"/>
        <end position="117"/>
    </location>
</feature>
<dbReference type="InterPro" id="IPR043917">
    <property type="entry name" value="DUF5753"/>
</dbReference>
<evidence type="ECO:0000259" key="1">
    <source>
        <dbReference type="Pfam" id="PF19054"/>
    </source>
</evidence>
<accession>A0A919R2G5</accession>
<sequence>MDAQRVLEYGNRRFLLLLGQAALYTRVTDHDSMRTQLARVLEVMRRPHVHVGVVPWNAAYTVPRNNAFTIYDGRLVTVATYTAELNLTQGHEIGTYEKAFDRLLALAVRGAAAEELVEGAIVDQGES</sequence>
<dbReference type="AlphaFoldDB" id="A0A919R2G5"/>
<keyword evidence="3" id="KW-1185">Reference proteome</keyword>
<proteinExistence type="predicted"/>
<dbReference type="Pfam" id="PF19054">
    <property type="entry name" value="DUF5753"/>
    <property type="match status" value="1"/>
</dbReference>
<comment type="caution">
    <text evidence="2">The sequence shown here is derived from an EMBL/GenBank/DDBJ whole genome shotgun (WGS) entry which is preliminary data.</text>
</comment>
<dbReference type="EMBL" id="BOOU01000044">
    <property type="protein sequence ID" value="GII78108.1"/>
    <property type="molecule type" value="Genomic_DNA"/>
</dbReference>
<evidence type="ECO:0000313" key="3">
    <source>
        <dbReference type="Proteomes" id="UP000655287"/>
    </source>
</evidence>
<name>A0A919R2G5_9ACTN</name>
<evidence type="ECO:0000313" key="2">
    <source>
        <dbReference type="EMBL" id="GII78108.1"/>
    </source>
</evidence>
<reference evidence="2" key="1">
    <citation type="submission" date="2021-01" db="EMBL/GenBank/DDBJ databases">
        <title>Whole genome shotgun sequence of Sphaerisporangium rufum NBRC 109079.</title>
        <authorList>
            <person name="Komaki H."/>
            <person name="Tamura T."/>
        </authorList>
    </citation>
    <scope>NUCLEOTIDE SEQUENCE</scope>
    <source>
        <strain evidence="2">NBRC 109079</strain>
    </source>
</reference>